<name>A0ABP0J8I5_9DINO</name>
<accession>A0ABP0J8I5</accession>
<comment type="caution">
    <text evidence="2">The sequence shown here is derived from an EMBL/GenBank/DDBJ whole genome shotgun (WGS) entry which is preliminary data.</text>
</comment>
<dbReference type="Proteomes" id="UP001642464">
    <property type="component" value="Unassembled WGS sequence"/>
</dbReference>
<organism evidence="2 3">
    <name type="scientific">Durusdinium trenchii</name>
    <dbReference type="NCBI Taxonomy" id="1381693"/>
    <lineage>
        <taxon>Eukaryota</taxon>
        <taxon>Sar</taxon>
        <taxon>Alveolata</taxon>
        <taxon>Dinophyceae</taxon>
        <taxon>Suessiales</taxon>
        <taxon>Symbiodiniaceae</taxon>
        <taxon>Durusdinium</taxon>
    </lineage>
</organism>
<dbReference type="EMBL" id="CAXAMM010006326">
    <property type="protein sequence ID" value="CAK9010667.1"/>
    <property type="molecule type" value="Genomic_DNA"/>
</dbReference>
<protein>
    <submittedName>
        <fullName evidence="2">Uncharacterized protein</fullName>
    </submittedName>
</protein>
<feature type="region of interest" description="Disordered" evidence="1">
    <location>
        <begin position="74"/>
        <end position="101"/>
    </location>
</feature>
<evidence type="ECO:0000313" key="2">
    <source>
        <dbReference type="EMBL" id="CAK9010667.1"/>
    </source>
</evidence>
<proteinExistence type="predicted"/>
<gene>
    <name evidence="2" type="ORF">SCF082_LOCUS10766</name>
</gene>
<evidence type="ECO:0000313" key="3">
    <source>
        <dbReference type="Proteomes" id="UP001642464"/>
    </source>
</evidence>
<evidence type="ECO:0000256" key="1">
    <source>
        <dbReference type="SAM" id="MobiDB-lite"/>
    </source>
</evidence>
<sequence length="383" mass="42892">EMWVYTPEGRMIRQDDLTQDTLAAKATKECDTAMFQALIGENGPLCCGALPSVKSIPESGAKKIFQALDEERKQVEKRKTEKRKKEEESKELEPKTPEEEANLKLQAALERATKARKLSIQLKGVDYAKELSDQRLKNAASMESLYMELNGILTSQPVDRKKMKAVLAQLEQKNVWFEKAEVDQSEEPTPVSVSTLLPHEVFHALHEIGGDQVWEKVNEAIAQLTAWSLKHAMSGIAPSTGFYDEPLEKGSFRLEMSGKPLAGGHKLCYLAFKADLKSRHECHLFSKNYQCKECCDRCGAIRPTTSEHHPMTYKDFGPGAPYAATSTSHSEYLETCDRVSPWSAISGWQLETVTFDTMHVIWLGIARDPFPGTFTSMGVSLQS</sequence>
<reference evidence="2 3" key="1">
    <citation type="submission" date="2024-02" db="EMBL/GenBank/DDBJ databases">
        <authorList>
            <person name="Chen Y."/>
            <person name="Shah S."/>
            <person name="Dougan E. K."/>
            <person name="Thang M."/>
            <person name="Chan C."/>
        </authorList>
    </citation>
    <scope>NUCLEOTIDE SEQUENCE [LARGE SCALE GENOMIC DNA]</scope>
</reference>
<feature type="non-terminal residue" evidence="2">
    <location>
        <position position="1"/>
    </location>
</feature>
<keyword evidence="3" id="KW-1185">Reference proteome</keyword>